<feature type="transmembrane region" description="Helical" evidence="1">
    <location>
        <begin position="167"/>
        <end position="184"/>
    </location>
</feature>
<feature type="transmembrane region" description="Helical" evidence="1">
    <location>
        <begin position="190"/>
        <end position="212"/>
    </location>
</feature>
<name>T0YNX9_9ZZZZ</name>
<feature type="transmembrane region" description="Helical" evidence="1">
    <location>
        <begin position="41"/>
        <end position="60"/>
    </location>
</feature>
<feature type="non-terminal residue" evidence="2">
    <location>
        <position position="411"/>
    </location>
</feature>
<feature type="transmembrane region" description="Helical" evidence="1">
    <location>
        <begin position="224"/>
        <end position="243"/>
    </location>
</feature>
<comment type="caution">
    <text evidence="2">The sequence shown here is derived from an EMBL/GenBank/DDBJ whole genome shotgun (WGS) entry which is preliminary data.</text>
</comment>
<feature type="transmembrane region" description="Helical" evidence="1">
    <location>
        <begin position="81"/>
        <end position="101"/>
    </location>
</feature>
<keyword evidence="1" id="KW-0812">Transmembrane</keyword>
<keyword evidence="1" id="KW-0472">Membrane</keyword>
<sequence>MPLALYFFLRILNGDNNFLYPVGLGITLVLVTFMGDIEQLLMVAFVFIMIILAYVIYYIYCAYKRLHIRNPVVNLPFWRSMLIALVVTLVVGSFGFIPILGTLTAHATSLSTVNQYNSAASNEAYSDNLLSFFLPSFYNGFFNGAATSYFGIYYTNGYADPTEKISYIGYIAILLALYGVYRIGIKKAKIWVLIAVVFGWLALGPYMQAGYYHSSSLNISESTITSIPGIYLLYHAIPIFNIVREPGRFDLVFEMAIAAMAALGFSELAAKRLKSNRNTALAAIIICVIFLIGSNGITYGNVTPYVTTPIHVPKIYSEISNSPSNFTILILPAMSDLNSAEPDTFIGEDTFYTAIMHKPIIGGDLTRSNTSEELYMLNVPMAVQAQSLELGARLIILITCQRELYKRDTDD</sequence>
<feature type="transmembrane region" description="Helical" evidence="1">
    <location>
        <begin position="137"/>
        <end position="155"/>
    </location>
</feature>
<proteinExistence type="predicted"/>
<dbReference type="EMBL" id="AUZZ01009132">
    <property type="protein sequence ID" value="EQD34798.1"/>
    <property type="molecule type" value="Genomic_DNA"/>
</dbReference>
<feature type="transmembrane region" description="Helical" evidence="1">
    <location>
        <begin position="18"/>
        <end position="35"/>
    </location>
</feature>
<reference evidence="2" key="2">
    <citation type="journal article" date="2014" name="ISME J.">
        <title>Microbial stratification in low pH oxic and suboxic macroscopic growths along an acid mine drainage.</title>
        <authorList>
            <person name="Mendez-Garcia C."/>
            <person name="Mesa V."/>
            <person name="Sprenger R.R."/>
            <person name="Richter M."/>
            <person name="Diez M.S."/>
            <person name="Solano J."/>
            <person name="Bargiela R."/>
            <person name="Golyshina O.V."/>
            <person name="Manteca A."/>
            <person name="Ramos J.L."/>
            <person name="Gallego J.R."/>
            <person name="Llorente I."/>
            <person name="Martins Dos Santos V.A."/>
            <person name="Jensen O.N."/>
            <person name="Pelaez A.I."/>
            <person name="Sanchez J."/>
            <person name="Ferrer M."/>
        </authorList>
    </citation>
    <scope>NUCLEOTIDE SEQUENCE</scope>
</reference>
<gene>
    <name evidence="2" type="ORF">B2A_12660</name>
</gene>
<accession>T0YNX9</accession>
<organism evidence="2">
    <name type="scientific">mine drainage metagenome</name>
    <dbReference type="NCBI Taxonomy" id="410659"/>
    <lineage>
        <taxon>unclassified sequences</taxon>
        <taxon>metagenomes</taxon>
        <taxon>ecological metagenomes</taxon>
    </lineage>
</organism>
<keyword evidence="1" id="KW-1133">Transmembrane helix</keyword>
<feature type="transmembrane region" description="Helical" evidence="1">
    <location>
        <begin position="249"/>
        <end position="268"/>
    </location>
</feature>
<evidence type="ECO:0000256" key="1">
    <source>
        <dbReference type="SAM" id="Phobius"/>
    </source>
</evidence>
<feature type="transmembrane region" description="Helical" evidence="1">
    <location>
        <begin position="280"/>
        <end position="300"/>
    </location>
</feature>
<evidence type="ECO:0000313" key="2">
    <source>
        <dbReference type="EMBL" id="EQD34798.1"/>
    </source>
</evidence>
<dbReference type="AlphaFoldDB" id="T0YNX9"/>
<protein>
    <submittedName>
        <fullName evidence="2">Uncharacterized protein</fullName>
    </submittedName>
</protein>
<reference evidence="2" key="1">
    <citation type="submission" date="2013-08" db="EMBL/GenBank/DDBJ databases">
        <authorList>
            <person name="Mendez C."/>
            <person name="Richter M."/>
            <person name="Ferrer M."/>
            <person name="Sanchez J."/>
        </authorList>
    </citation>
    <scope>NUCLEOTIDE SEQUENCE</scope>
</reference>